<proteinExistence type="predicted"/>
<protein>
    <submittedName>
        <fullName evidence="2">Uncharacterized protein</fullName>
    </submittedName>
</protein>
<dbReference type="AlphaFoldDB" id="A0A4C1T954"/>
<dbReference type="Proteomes" id="UP000299102">
    <property type="component" value="Unassembled WGS sequence"/>
</dbReference>
<sequence>MPQADADGRRCSPRHVASYLVRLKNSKSKNQKPYSTIFRIEPGSAVRASEGYTTLTRGPRGASAPSYSRARKCGTLSATADT</sequence>
<reference evidence="2 3" key="1">
    <citation type="journal article" date="2019" name="Commun. Biol.">
        <title>The bagworm genome reveals a unique fibroin gene that provides high tensile strength.</title>
        <authorList>
            <person name="Kono N."/>
            <person name="Nakamura H."/>
            <person name="Ohtoshi R."/>
            <person name="Tomita M."/>
            <person name="Numata K."/>
            <person name="Arakawa K."/>
        </authorList>
    </citation>
    <scope>NUCLEOTIDE SEQUENCE [LARGE SCALE GENOMIC DNA]</scope>
</reference>
<dbReference type="EMBL" id="BGZK01000042">
    <property type="protein sequence ID" value="GBP10666.1"/>
    <property type="molecule type" value="Genomic_DNA"/>
</dbReference>
<accession>A0A4C1T954</accession>
<name>A0A4C1T954_EUMVA</name>
<evidence type="ECO:0000313" key="2">
    <source>
        <dbReference type="EMBL" id="GBP10666.1"/>
    </source>
</evidence>
<comment type="caution">
    <text evidence="2">The sequence shown here is derived from an EMBL/GenBank/DDBJ whole genome shotgun (WGS) entry which is preliminary data.</text>
</comment>
<organism evidence="2 3">
    <name type="scientific">Eumeta variegata</name>
    <name type="common">Bagworm moth</name>
    <name type="synonym">Eumeta japonica</name>
    <dbReference type="NCBI Taxonomy" id="151549"/>
    <lineage>
        <taxon>Eukaryota</taxon>
        <taxon>Metazoa</taxon>
        <taxon>Ecdysozoa</taxon>
        <taxon>Arthropoda</taxon>
        <taxon>Hexapoda</taxon>
        <taxon>Insecta</taxon>
        <taxon>Pterygota</taxon>
        <taxon>Neoptera</taxon>
        <taxon>Endopterygota</taxon>
        <taxon>Lepidoptera</taxon>
        <taxon>Glossata</taxon>
        <taxon>Ditrysia</taxon>
        <taxon>Tineoidea</taxon>
        <taxon>Psychidae</taxon>
        <taxon>Oiketicinae</taxon>
        <taxon>Eumeta</taxon>
    </lineage>
</organism>
<gene>
    <name evidence="2" type="ORF">EVAR_6235_1</name>
</gene>
<keyword evidence="3" id="KW-1185">Reference proteome</keyword>
<feature type="region of interest" description="Disordered" evidence="1">
    <location>
        <begin position="54"/>
        <end position="82"/>
    </location>
</feature>
<evidence type="ECO:0000313" key="3">
    <source>
        <dbReference type="Proteomes" id="UP000299102"/>
    </source>
</evidence>
<evidence type="ECO:0000256" key="1">
    <source>
        <dbReference type="SAM" id="MobiDB-lite"/>
    </source>
</evidence>